<dbReference type="AlphaFoldDB" id="A0A948S252"/>
<dbReference type="Proteomes" id="UP000777784">
    <property type="component" value="Unassembled WGS sequence"/>
</dbReference>
<proteinExistence type="predicted"/>
<sequence length="206" mass="23237">MATEKWSLREKIADRLVLAGPVAIPALLEMLENGLWYSRAATLKALGRMGDWRALLPVLNACWDQNQTVSEDGLQAVLDFCRRGFTLAVAKIVHSRGPIARHEFAQRLQEIDAAAVGRFQRLWEERELMGPEARLSKGEEKKITETVRDDRWGLVWADLIPSEPLKIDKRSVLEPLTGPETNMNFGLRAANKSLEKPAHSNEQDNN</sequence>
<dbReference type="EMBL" id="JAHJDP010000092">
    <property type="protein sequence ID" value="MBU2692464.1"/>
    <property type="molecule type" value="Genomic_DNA"/>
</dbReference>
<reference evidence="2" key="1">
    <citation type="submission" date="2021-05" db="EMBL/GenBank/DDBJ databases">
        <title>Energy efficiency and biological interactions define the core microbiome of deep oligotrophic groundwater.</title>
        <authorList>
            <person name="Mehrshad M."/>
            <person name="Lopez-Fernandez M."/>
            <person name="Bell E."/>
            <person name="Bernier-Latmani R."/>
            <person name="Bertilsson S."/>
            <person name="Dopson M."/>
        </authorList>
    </citation>
    <scope>NUCLEOTIDE SEQUENCE</scope>
    <source>
        <strain evidence="2">Modern_marine.mb.64</strain>
    </source>
</reference>
<comment type="caution">
    <text evidence="2">The sequence shown here is derived from an EMBL/GenBank/DDBJ whole genome shotgun (WGS) entry which is preliminary data.</text>
</comment>
<dbReference type="Gene3D" id="1.25.10.10">
    <property type="entry name" value="Leucine-rich Repeat Variant"/>
    <property type="match status" value="1"/>
</dbReference>
<evidence type="ECO:0008006" key="4">
    <source>
        <dbReference type="Google" id="ProtNLM"/>
    </source>
</evidence>
<dbReference type="SUPFAM" id="SSF48371">
    <property type="entry name" value="ARM repeat"/>
    <property type="match status" value="1"/>
</dbReference>
<feature type="region of interest" description="Disordered" evidence="1">
    <location>
        <begin position="175"/>
        <end position="206"/>
    </location>
</feature>
<evidence type="ECO:0000313" key="3">
    <source>
        <dbReference type="Proteomes" id="UP000777784"/>
    </source>
</evidence>
<dbReference type="InterPro" id="IPR016024">
    <property type="entry name" value="ARM-type_fold"/>
</dbReference>
<protein>
    <recommendedName>
        <fullName evidence="4">HEAT repeat domain-containing protein</fullName>
    </recommendedName>
</protein>
<gene>
    <name evidence="2" type="ORF">KJ970_16200</name>
</gene>
<evidence type="ECO:0000256" key="1">
    <source>
        <dbReference type="SAM" id="MobiDB-lite"/>
    </source>
</evidence>
<feature type="compositionally biased region" description="Basic and acidic residues" evidence="1">
    <location>
        <begin position="193"/>
        <end position="206"/>
    </location>
</feature>
<evidence type="ECO:0000313" key="2">
    <source>
        <dbReference type="EMBL" id="MBU2692464.1"/>
    </source>
</evidence>
<organism evidence="2 3">
    <name type="scientific">Eiseniibacteriota bacterium</name>
    <dbReference type="NCBI Taxonomy" id="2212470"/>
    <lineage>
        <taxon>Bacteria</taxon>
        <taxon>Candidatus Eiseniibacteriota</taxon>
    </lineage>
</organism>
<accession>A0A948S252</accession>
<dbReference type="InterPro" id="IPR011989">
    <property type="entry name" value="ARM-like"/>
</dbReference>
<name>A0A948S252_UNCEI</name>